<dbReference type="GO" id="GO:0044877">
    <property type="term" value="F:protein-containing complex binding"/>
    <property type="evidence" value="ECO:0007669"/>
    <property type="project" value="TreeGrafter"/>
</dbReference>
<dbReference type="Gene3D" id="3.40.50.720">
    <property type="entry name" value="NAD(P)-binding Rossmann-like Domain"/>
    <property type="match status" value="1"/>
</dbReference>
<sequence length="156" mass="17654">MENSRKLFMAAKAAGVRRIVHVSITNPDAKSDLEYFRGKAQVEQALTDTGVDFTILRPAVLFGKEDILINNIAWMLRRLPVFGVFGDGRYKMQPIYVDDLAELAVRSANDTENRVIEAIGPETFTYRELVQRIGTIIGHPRQSFQLIRKLGTCSRQ</sequence>
<organism evidence="2">
    <name type="scientific">mine drainage metagenome</name>
    <dbReference type="NCBI Taxonomy" id="410659"/>
    <lineage>
        <taxon>unclassified sequences</taxon>
        <taxon>metagenomes</taxon>
        <taxon>ecological metagenomes</taxon>
    </lineage>
</organism>
<dbReference type="AlphaFoldDB" id="T0Z4B5"/>
<protein>
    <submittedName>
        <fullName evidence="2">NAD-dependent epimerase/dehydratase</fullName>
    </submittedName>
</protein>
<feature type="domain" description="NAD(P)-binding" evidence="1">
    <location>
        <begin position="5"/>
        <end position="63"/>
    </location>
</feature>
<dbReference type="SUPFAM" id="SSF51735">
    <property type="entry name" value="NAD(P)-binding Rossmann-fold domains"/>
    <property type="match status" value="1"/>
</dbReference>
<comment type="caution">
    <text evidence="2">The sequence shown here is derived from an EMBL/GenBank/DDBJ whole genome shotgun (WGS) entry which is preliminary data.</text>
</comment>
<gene>
    <name evidence="2" type="ORF">B1A_15784</name>
</gene>
<dbReference type="InterPro" id="IPR036291">
    <property type="entry name" value="NAD(P)-bd_dom_sf"/>
</dbReference>
<reference evidence="2" key="1">
    <citation type="submission" date="2013-08" db="EMBL/GenBank/DDBJ databases">
        <authorList>
            <person name="Mendez C."/>
            <person name="Richter M."/>
            <person name="Ferrer M."/>
            <person name="Sanchez J."/>
        </authorList>
    </citation>
    <scope>NUCLEOTIDE SEQUENCE</scope>
</reference>
<proteinExistence type="predicted"/>
<dbReference type="EMBL" id="AUZX01011585">
    <property type="protein sequence ID" value="EQD42801.1"/>
    <property type="molecule type" value="Genomic_DNA"/>
</dbReference>
<name>T0Z4B5_9ZZZZ</name>
<dbReference type="InterPro" id="IPR051207">
    <property type="entry name" value="ComplexI_NDUFA9_subunit"/>
</dbReference>
<dbReference type="Pfam" id="PF13460">
    <property type="entry name" value="NAD_binding_10"/>
    <property type="match status" value="1"/>
</dbReference>
<reference evidence="2" key="2">
    <citation type="journal article" date="2014" name="ISME J.">
        <title>Microbial stratification in low pH oxic and suboxic macroscopic growths along an acid mine drainage.</title>
        <authorList>
            <person name="Mendez-Garcia C."/>
            <person name="Mesa V."/>
            <person name="Sprenger R.R."/>
            <person name="Richter M."/>
            <person name="Diez M.S."/>
            <person name="Solano J."/>
            <person name="Bargiela R."/>
            <person name="Golyshina O.V."/>
            <person name="Manteca A."/>
            <person name="Ramos J.L."/>
            <person name="Gallego J.R."/>
            <person name="Llorente I."/>
            <person name="Martins Dos Santos V.A."/>
            <person name="Jensen O.N."/>
            <person name="Pelaez A.I."/>
            <person name="Sanchez J."/>
            <person name="Ferrer M."/>
        </authorList>
    </citation>
    <scope>NUCLEOTIDE SEQUENCE</scope>
</reference>
<accession>T0Z4B5</accession>
<dbReference type="PANTHER" id="PTHR12126">
    <property type="entry name" value="NADH-UBIQUINONE OXIDOREDUCTASE 39 KDA SUBUNIT-RELATED"/>
    <property type="match status" value="1"/>
</dbReference>
<feature type="non-terminal residue" evidence="2">
    <location>
        <position position="156"/>
    </location>
</feature>
<evidence type="ECO:0000259" key="1">
    <source>
        <dbReference type="Pfam" id="PF13460"/>
    </source>
</evidence>
<dbReference type="InterPro" id="IPR016040">
    <property type="entry name" value="NAD(P)-bd_dom"/>
</dbReference>
<evidence type="ECO:0000313" key="2">
    <source>
        <dbReference type="EMBL" id="EQD42801.1"/>
    </source>
</evidence>
<dbReference type="PANTHER" id="PTHR12126:SF11">
    <property type="entry name" value="NADH DEHYDROGENASE [UBIQUINONE] 1 ALPHA SUBCOMPLEX SUBUNIT 9, MITOCHONDRIAL"/>
    <property type="match status" value="1"/>
</dbReference>